<dbReference type="Gene3D" id="1.10.10.10">
    <property type="entry name" value="Winged helix-like DNA-binding domain superfamily/Winged helix DNA-binding domain"/>
    <property type="match status" value="1"/>
</dbReference>
<name>A0ABS2N2L2_9BACI</name>
<evidence type="ECO:0000313" key="8">
    <source>
        <dbReference type="EMBL" id="MBM7572359.1"/>
    </source>
</evidence>
<dbReference type="InterPro" id="IPR007630">
    <property type="entry name" value="RNA_pol_sigma70_r4"/>
</dbReference>
<dbReference type="PANTHER" id="PTHR43133">
    <property type="entry name" value="RNA POLYMERASE ECF-TYPE SIGMA FACTO"/>
    <property type="match status" value="1"/>
</dbReference>
<dbReference type="SUPFAM" id="SSF88659">
    <property type="entry name" value="Sigma3 and sigma4 domains of RNA polymerase sigma factors"/>
    <property type="match status" value="1"/>
</dbReference>
<evidence type="ECO:0000256" key="3">
    <source>
        <dbReference type="ARBA" id="ARBA00023082"/>
    </source>
</evidence>
<dbReference type="RefSeq" id="WP_204500702.1">
    <property type="nucleotide sequence ID" value="NZ_JAFBDR010000016.1"/>
</dbReference>
<feature type="domain" description="RNA polymerase sigma-70 region 4" evidence="7">
    <location>
        <begin position="128"/>
        <end position="176"/>
    </location>
</feature>
<dbReference type="Pfam" id="PF04545">
    <property type="entry name" value="Sigma70_r4"/>
    <property type="match status" value="1"/>
</dbReference>
<evidence type="ECO:0000256" key="5">
    <source>
        <dbReference type="ARBA" id="ARBA00023163"/>
    </source>
</evidence>
<dbReference type="EMBL" id="JAFBDR010000016">
    <property type="protein sequence ID" value="MBM7572359.1"/>
    <property type="molecule type" value="Genomic_DNA"/>
</dbReference>
<protein>
    <submittedName>
        <fullName evidence="8">RNA polymerase sigma-70 factor (ECF subfamily)</fullName>
    </submittedName>
</protein>
<dbReference type="CDD" id="cd06171">
    <property type="entry name" value="Sigma70_r4"/>
    <property type="match status" value="1"/>
</dbReference>
<keyword evidence="2" id="KW-0805">Transcription regulation</keyword>
<keyword evidence="5" id="KW-0804">Transcription</keyword>
<keyword evidence="4" id="KW-0238">DNA-binding</keyword>
<dbReference type="Pfam" id="PF04542">
    <property type="entry name" value="Sigma70_r2"/>
    <property type="match status" value="1"/>
</dbReference>
<sequence length="186" mass="21928">MCNIKCKKVIAIKSLVKKAQKGNEKAYITLFQQYEADIYRTAYVYVKNQEDALDVVQETAYRSFATISHLKDPKYFKTWLIRITINCSIDLLRRRKKVVQLKPDYEEYIGEESETKDLPLSLSLKELIDALSEEEKSVILLRFYHDYTIRETAEILEIPLGTTKTVLYRALKKLRKQVDEEDVHER</sequence>
<feature type="domain" description="RNA polymerase sigma-70 region 2" evidence="6">
    <location>
        <begin position="30"/>
        <end position="97"/>
    </location>
</feature>
<evidence type="ECO:0000256" key="2">
    <source>
        <dbReference type="ARBA" id="ARBA00023015"/>
    </source>
</evidence>
<keyword evidence="9" id="KW-1185">Reference proteome</keyword>
<dbReference type="InterPro" id="IPR007627">
    <property type="entry name" value="RNA_pol_sigma70_r2"/>
</dbReference>
<dbReference type="InterPro" id="IPR039425">
    <property type="entry name" value="RNA_pol_sigma-70-like"/>
</dbReference>
<comment type="caution">
    <text evidence="8">The sequence shown here is derived from an EMBL/GenBank/DDBJ whole genome shotgun (WGS) entry which is preliminary data.</text>
</comment>
<dbReference type="Gene3D" id="1.10.1740.10">
    <property type="match status" value="1"/>
</dbReference>
<dbReference type="NCBIfam" id="TIGR02937">
    <property type="entry name" value="sigma70-ECF"/>
    <property type="match status" value="1"/>
</dbReference>
<dbReference type="Proteomes" id="UP001296943">
    <property type="component" value="Unassembled WGS sequence"/>
</dbReference>
<dbReference type="InterPro" id="IPR013324">
    <property type="entry name" value="RNA_pol_sigma_r3/r4-like"/>
</dbReference>
<organism evidence="8 9">
    <name type="scientific">Aquibacillus albus</name>
    <dbReference type="NCBI Taxonomy" id="1168171"/>
    <lineage>
        <taxon>Bacteria</taxon>
        <taxon>Bacillati</taxon>
        <taxon>Bacillota</taxon>
        <taxon>Bacilli</taxon>
        <taxon>Bacillales</taxon>
        <taxon>Bacillaceae</taxon>
        <taxon>Aquibacillus</taxon>
    </lineage>
</organism>
<dbReference type="InterPro" id="IPR014284">
    <property type="entry name" value="RNA_pol_sigma-70_dom"/>
</dbReference>
<reference evidence="8 9" key="1">
    <citation type="submission" date="2021-01" db="EMBL/GenBank/DDBJ databases">
        <title>Genomic Encyclopedia of Type Strains, Phase IV (KMG-IV): sequencing the most valuable type-strain genomes for metagenomic binning, comparative biology and taxonomic classification.</title>
        <authorList>
            <person name="Goeker M."/>
        </authorList>
    </citation>
    <scope>NUCLEOTIDE SEQUENCE [LARGE SCALE GENOMIC DNA]</scope>
    <source>
        <strain evidence="8 9">DSM 23711</strain>
    </source>
</reference>
<evidence type="ECO:0000313" key="9">
    <source>
        <dbReference type="Proteomes" id="UP001296943"/>
    </source>
</evidence>
<dbReference type="InterPro" id="IPR013325">
    <property type="entry name" value="RNA_pol_sigma_r2"/>
</dbReference>
<evidence type="ECO:0000259" key="6">
    <source>
        <dbReference type="Pfam" id="PF04542"/>
    </source>
</evidence>
<dbReference type="SUPFAM" id="SSF88946">
    <property type="entry name" value="Sigma2 domain of RNA polymerase sigma factors"/>
    <property type="match status" value="1"/>
</dbReference>
<evidence type="ECO:0000259" key="7">
    <source>
        <dbReference type="Pfam" id="PF04545"/>
    </source>
</evidence>
<keyword evidence="3" id="KW-0731">Sigma factor</keyword>
<comment type="similarity">
    <text evidence="1">Belongs to the sigma-70 factor family. ECF subfamily.</text>
</comment>
<evidence type="ECO:0000256" key="1">
    <source>
        <dbReference type="ARBA" id="ARBA00010641"/>
    </source>
</evidence>
<gene>
    <name evidence="8" type="ORF">JOC48_002862</name>
</gene>
<dbReference type="PANTHER" id="PTHR43133:SF60">
    <property type="entry name" value="RNA POLYMERASE SIGMA FACTOR SIGV"/>
    <property type="match status" value="1"/>
</dbReference>
<accession>A0ABS2N2L2</accession>
<dbReference type="InterPro" id="IPR036388">
    <property type="entry name" value="WH-like_DNA-bd_sf"/>
</dbReference>
<proteinExistence type="inferred from homology"/>
<evidence type="ECO:0000256" key="4">
    <source>
        <dbReference type="ARBA" id="ARBA00023125"/>
    </source>
</evidence>